<organism evidence="2 3">
    <name type="scientific">Verticillium dahliae</name>
    <name type="common">Verticillium wilt</name>
    <dbReference type="NCBI Taxonomy" id="27337"/>
    <lineage>
        <taxon>Eukaryota</taxon>
        <taxon>Fungi</taxon>
        <taxon>Dikarya</taxon>
        <taxon>Ascomycota</taxon>
        <taxon>Pezizomycotina</taxon>
        <taxon>Sordariomycetes</taxon>
        <taxon>Hypocreomycetidae</taxon>
        <taxon>Glomerellales</taxon>
        <taxon>Plectosphaerellaceae</taxon>
        <taxon>Verticillium</taxon>
    </lineage>
</organism>
<dbReference type="AlphaFoldDB" id="A0AA44WCH2"/>
<name>A0AA44WCH2_VERDA</name>
<protein>
    <submittedName>
        <fullName evidence="2">Uncharacterized protein</fullName>
    </submittedName>
</protein>
<proteinExistence type="predicted"/>
<evidence type="ECO:0000256" key="1">
    <source>
        <dbReference type="SAM" id="SignalP"/>
    </source>
</evidence>
<evidence type="ECO:0000313" key="3">
    <source>
        <dbReference type="Proteomes" id="UP000236305"/>
    </source>
</evidence>
<accession>A0AA44WCH2</accession>
<evidence type="ECO:0000313" key="2">
    <source>
        <dbReference type="EMBL" id="PNH29097.1"/>
    </source>
</evidence>
<feature type="signal peptide" evidence="1">
    <location>
        <begin position="1"/>
        <end position="16"/>
    </location>
</feature>
<comment type="caution">
    <text evidence="2">The sequence shown here is derived from an EMBL/GenBank/DDBJ whole genome shotgun (WGS) entry which is preliminary data.</text>
</comment>
<gene>
    <name evidence="2" type="ORF">BJF96_g7682</name>
</gene>
<keyword evidence="1" id="KW-0732">Signal</keyword>
<feature type="chain" id="PRO_5041418491" evidence="1">
    <location>
        <begin position="17"/>
        <end position="45"/>
    </location>
</feature>
<dbReference type="Proteomes" id="UP000236305">
    <property type="component" value="Unassembled WGS sequence"/>
</dbReference>
<reference evidence="2 3" key="1">
    <citation type="submission" date="2017-12" db="EMBL/GenBank/DDBJ databases">
        <title>Comparative genomics yields insights into virulence evolution of Verticillium dahliae.</title>
        <authorList>
            <person name="Fan R."/>
            <person name="Armitage A.D."/>
            <person name="Cascant-Lopez E."/>
            <person name="Sobczyk M."/>
            <person name="Cockerton H.M."/>
            <person name="Harrison R.J."/>
        </authorList>
    </citation>
    <scope>NUCLEOTIDE SEQUENCE [LARGE SCALE GENOMIC DNA]</scope>
    <source>
        <strain evidence="2 3">12008</strain>
    </source>
</reference>
<dbReference type="EMBL" id="MPSH01000029">
    <property type="protein sequence ID" value="PNH29097.1"/>
    <property type="molecule type" value="Genomic_DNA"/>
</dbReference>
<sequence length="45" mass="4872">MPGTAIFILHFQSLKALLTSNTSESTSRLCNHIQLVETALIQGGE</sequence>